<protein>
    <submittedName>
        <fullName evidence="1">Uncharacterized protein</fullName>
    </submittedName>
</protein>
<comment type="caution">
    <text evidence="1">The sequence shown here is derived from an EMBL/GenBank/DDBJ whole genome shotgun (WGS) entry which is preliminary data.</text>
</comment>
<sequence>MDYGCHIHVDFIVCSLWERRVCLGNCCLQWTEASVIFYQCGMDYFRVCNRARRLLQQVPFQQNIHRDFSSVIHDIPYSHGHLGGIFSCKEGSNRSFHGGIWRRSDIVLAYAEIPPEVWAAAITSLVSAWVRYVIRIKELT</sequence>
<proteinExistence type="predicted"/>
<dbReference type="EMBL" id="BGPR01046226">
    <property type="protein sequence ID" value="GBO23200.1"/>
    <property type="molecule type" value="Genomic_DNA"/>
</dbReference>
<evidence type="ECO:0000313" key="1">
    <source>
        <dbReference type="EMBL" id="GBO23200.1"/>
    </source>
</evidence>
<feature type="non-terminal residue" evidence="1">
    <location>
        <position position="140"/>
    </location>
</feature>
<accession>A0A4Y2VHU4</accession>
<gene>
    <name evidence="1" type="ORF">AVEN_43772_1</name>
</gene>
<reference evidence="1 2" key="1">
    <citation type="journal article" date="2019" name="Sci. Rep.">
        <title>Orb-weaving spider Araneus ventricosus genome elucidates the spidroin gene catalogue.</title>
        <authorList>
            <person name="Kono N."/>
            <person name="Nakamura H."/>
            <person name="Ohtoshi R."/>
            <person name="Moran D.A.P."/>
            <person name="Shinohara A."/>
            <person name="Yoshida Y."/>
            <person name="Fujiwara M."/>
            <person name="Mori M."/>
            <person name="Tomita M."/>
            <person name="Arakawa K."/>
        </authorList>
    </citation>
    <scope>NUCLEOTIDE SEQUENCE [LARGE SCALE GENOMIC DNA]</scope>
</reference>
<evidence type="ECO:0000313" key="2">
    <source>
        <dbReference type="Proteomes" id="UP000499080"/>
    </source>
</evidence>
<dbReference type="AlphaFoldDB" id="A0A4Y2VHU4"/>
<keyword evidence="2" id="KW-1185">Reference proteome</keyword>
<organism evidence="1 2">
    <name type="scientific">Araneus ventricosus</name>
    <name type="common">Orbweaver spider</name>
    <name type="synonym">Epeira ventricosa</name>
    <dbReference type="NCBI Taxonomy" id="182803"/>
    <lineage>
        <taxon>Eukaryota</taxon>
        <taxon>Metazoa</taxon>
        <taxon>Ecdysozoa</taxon>
        <taxon>Arthropoda</taxon>
        <taxon>Chelicerata</taxon>
        <taxon>Arachnida</taxon>
        <taxon>Araneae</taxon>
        <taxon>Araneomorphae</taxon>
        <taxon>Entelegynae</taxon>
        <taxon>Araneoidea</taxon>
        <taxon>Araneidae</taxon>
        <taxon>Araneus</taxon>
    </lineage>
</organism>
<dbReference type="Proteomes" id="UP000499080">
    <property type="component" value="Unassembled WGS sequence"/>
</dbReference>
<name>A0A4Y2VHU4_ARAVE</name>